<keyword evidence="2" id="KW-1185">Reference proteome</keyword>
<sequence>MKNYPFWVTISKIGVILNCKELIFGYLQLPRLYKKRGQKAP</sequence>
<accession>D5BHA2</accession>
<name>D5BHA2_ZUNPS</name>
<gene>
    <name evidence="1" type="ordered locus">ZPR_0929</name>
</gene>
<evidence type="ECO:0000313" key="1">
    <source>
        <dbReference type="EMBL" id="ADF51276.1"/>
    </source>
</evidence>
<organism evidence="1 2">
    <name type="scientific">Zunongwangia profunda (strain DSM 18752 / CCTCC AB 206139 / SM-A87)</name>
    <name type="common">Wangia profunda</name>
    <dbReference type="NCBI Taxonomy" id="655815"/>
    <lineage>
        <taxon>Bacteria</taxon>
        <taxon>Pseudomonadati</taxon>
        <taxon>Bacteroidota</taxon>
        <taxon>Flavobacteriia</taxon>
        <taxon>Flavobacteriales</taxon>
        <taxon>Flavobacteriaceae</taxon>
        <taxon>Zunongwangia</taxon>
    </lineage>
</organism>
<protein>
    <submittedName>
        <fullName evidence="1">Uncharacterized protein</fullName>
    </submittedName>
</protein>
<dbReference type="AlphaFoldDB" id="D5BHA2"/>
<dbReference type="HOGENOM" id="CLU_3279162_0_0_10"/>
<dbReference type="KEGG" id="zpr:ZPR_0929"/>
<evidence type="ECO:0000313" key="2">
    <source>
        <dbReference type="Proteomes" id="UP000001654"/>
    </source>
</evidence>
<dbReference type="EMBL" id="CP001650">
    <property type="protein sequence ID" value="ADF51276.1"/>
    <property type="molecule type" value="Genomic_DNA"/>
</dbReference>
<dbReference type="Proteomes" id="UP000001654">
    <property type="component" value="Chromosome"/>
</dbReference>
<proteinExistence type="predicted"/>
<reference evidence="1 2" key="1">
    <citation type="journal article" date="2010" name="BMC Genomics">
        <title>The complete genome of Zunongwangia profunda SM-A87 reveals its adaptation to the deep-sea environment and ecological role in sedimentary organic nitrogen degradation.</title>
        <authorList>
            <person name="Qin Q.L."/>
            <person name="Zhang X.Y."/>
            <person name="Wang X.M."/>
            <person name="Liu G.M."/>
            <person name="Chen X.L."/>
            <person name="Xie B.B."/>
            <person name="Dang H.Y."/>
            <person name="Zhou B.C."/>
            <person name="Yu J."/>
            <person name="Zhang Y.Z."/>
        </authorList>
    </citation>
    <scope>NUCLEOTIDE SEQUENCE [LARGE SCALE GENOMIC DNA]</scope>
    <source>
        <strain evidence="2">DSM 18752 / CCTCC AB 206139 / SM-A87</strain>
    </source>
</reference>